<dbReference type="PANTHER" id="PTHR38731">
    <property type="entry name" value="LIPL45-RELATED LIPOPROTEIN-RELATED"/>
    <property type="match status" value="1"/>
</dbReference>
<comment type="caution">
    <text evidence="3">The sequence shown here is derived from an EMBL/GenBank/DDBJ whole genome shotgun (WGS) entry which is preliminary data.</text>
</comment>
<dbReference type="PANTHER" id="PTHR38731:SF1">
    <property type="entry name" value="FECR PROTEIN DOMAIN-CONTAINING PROTEIN"/>
    <property type="match status" value="1"/>
</dbReference>
<feature type="signal peptide" evidence="1">
    <location>
        <begin position="1"/>
        <end position="23"/>
    </location>
</feature>
<dbReference type="EMBL" id="MTSD02000001">
    <property type="protein sequence ID" value="OOV88695.1"/>
    <property type="molecule type" value="Genomic_DNA"/>
</dbReference>
<name>A0A1T1HFV2_OCELI</name>
<evidence type="ECO:0000313" key="4">
    <source>
        <dbReference type="Proteomes" id="UP000190064"/>
    </source>
</evidence>
<dbReference type="STRING" id="966.BTA35_0204240"/>
<keyword evidence="4" id="KW-1185">Reference proteome</keyword>
<dbReference type="Pfam" id="PF04773">
    <property type="entry name" value="FecR"/>
    <property type="match status" value="1"/>
</dbReference>
<feature type="chain" id="PRO_5010515939" description="FecR protein domain-containing protein" evidence="1">
    <location>
        <begin position="24"/>
        <end position="212"/>
    </location>
</feature>
<evidence type="ECO:0000313" key="3">
    <source>
        <dbReference type="EMBL" id="OOV88695.1"/>
    </source>
</evidence>
<dbReference type="RefSeq" id="WP_077243142.1">
    <property type="nucleotide sequence ID" value="NZ_FXTS01000004.1"/>
</dbReference>
<sequence>MHSLKYLSLILLVCCCFDPVAYAEDDSQPMVGNIIQIQGRVQLFRSGKIEQLKEHTILQEGDRVITASSGRVGLRMRDNSRILLANTTEFEIKRYRFDPVAGTSDAQFKLVTGAFRAITGAIGQQSDPQFEVETPVATIGIRGTDFWGGFIFNGDLDVAMFRGKGVYIRNALGMTEITQKGYGVTVQERIAPPAAKPWPDRKLRQAMESTRL</sequence>
<accession>A0A1T1HFV2</accession>
<protein>
    <recommendedName>
        <fullName evidence="2">FecR protein domain-containing protein</fullName>
    </recommendedName>
</protein>
<reference evidence="3" key="1">
    <citation type="submission" date="2017-02" db="EMBL/GenBank/DDBJ databases">
        <title>Draft Genome Sequence of the Salt Water Bacterium Oceanospirillum linum ATCC 11336.</title>
        <authorList>
            <person name="Trachtenberg A.M."/>
            <person name="Carney J.G."/>
            <person name="Linnane J.D."/>
            <person name="Rheaume B.A."/>
            <person name="Pitts N.L."/>
            <person name="Mykles D.L."/>
            <person name="Maclea K.S."/>
        </authorList>
    </citation>
    <scope>NUCLEOTIDE SEQUENCE [LARGE SCALE GENOMIC DNA]</scope>
    <source>
        <strain evidence="3">ATCC 11336</strain>
    </source>
</reference>
<dbReference type="Proteomes" id="UP000190064">
    <property type="component" value="Unassembled WGS sequence"/>
</dbReference>
<proteinExistence type="predicted"/>
<evidence type="ECO:0000256" key="1">
    <source>
        <dbReference type="SAM" id="SignalP"/>
    </source>
</evidence>
<feature type="domain" description="FecR protein" evidence="2">
    <location>
        <begin position="62"/>
        <end position="163"/>
    </location>
</feature>
<organism evidence="3 4">
    <name type="scientific">Oceanospirillum linum</name>
    <dbReference type="NCBI Taxonomy" id="966"/>
    <lineage>
        <taxon>Bacteria</taxon>
        <taxon>Pseudomonadati</taxon>
        <taxon>Pseudomonadota</taxon>
        <taxon>Gammaproteobacteria</taxon>
        <taxon>Oceanospirillales</taxon>
        <taxon>Oceanospirillaceae</taxon>
        <taxon>Oceanospirillum</taxon>
    </lineage>
</organism>
<keyword evidence="1" id="KW-0732">Signal</keyword>
<dbReference type="InterPro" id="IPR006860">
    <property type="entry name" value="FecR"/>
</dbReference>
<dbReference type="AlphaFoldDB" id="A0A1T1HFV2"/>
<gene>
    <name evidence="3" type="ORF">BTA35_0204240</name>
</gene>
<evidence type="ECO:0000259" key="2">
    <source>
        <dbReference type="Pfam" id="PF04773"/>
    </source>
</evidence>